<reference evidence="15" key="1">
    <citation type="submission" date="2017-01" db="EMBL/GenBank/DDBJ databases">
        <authorList>
            <person name="Varghese N."/>
            <person name="Submissions S."/>
        </authorList>
    </citation>
    <scope>NUCLEOTIDE SEQUENCE [LARGE SCALE GENOMIC DNA]</scope>
    <source>
        <strain evidence="15">DSM 29430</strain>
    </source>
</reference>
<dbReference type="PANTHER" id="PTHR20941">
    <property type="entry name" value="FOLATE SYNTHESIS PROTEINS"/>
    <property type="match status" value="1"/>
</dbReference>
<comment type="function">
    <text evidence="12">Catalyzes the condensation of para-aminobenzoate (pABA) with 6-hydroxymethyl-7,8-dihydropterin diphosphate (DHPt-PP) to form 7,8-dihydropteroate (H2Pte), the immediate precursor of folate derivatives.</text>
</comment>
<evidence type="ECO:0000256" key="1">
    <source>
        <dbReference type="ARBA" id="ARBA00000012"/>
    </source>
</evidence>
<comment type="catalytic activity">
    <reaction evidence="1">
        <text>(7,8-dihydropterin-6-yl)methyl diphosphate + 4-aminobenzoate = 7,8-dihydropteroate + diphosphate</text>
        <dbReference type="Rhea" id="RHEA:19949"/>
        <dbReference type="ChEBI" id="CHEBI:17836"/>
        <dbReference type="ChEBI" id="CHEBI:17839"/>
        <dbReference type="ChEBI" id="CHEBI:33019"/>
        <dbReference type="ChEBI" id="CHEBI:72950"/>
        <dbReference type="EC" id="2.5.1.15"/>
    </reaction>
</comment>
<dbReference type="GO" id="GO:0046656">
    <property type="term" value="P:folic acid biosynthetic process"/>
    <property type="evidence" value="ECO:0007669"/>
    <property type="project" value="UniProtKB-KW"/>
</dbReference>
<dbReference type="UniPathway" id="UPA00077">
    <property type="reaction ID" value="UER00156"/>
</dbReference>
<keyword evidence="10 12" id="KW-0289">Folate biosynthesis</keyword>
<dbReference type="EC" id="2.5.1.15" evidence="5 12"/>
<dbReference type="InterPro" id="IPR045031">
    <property type="entry name" value="DHP_synth-like"/>
</dbReference>
<gene>
    <name evidence="14" type="ORF">SAMN05421759_103298</name>
</gene>
<dbReference type="InterPro" id="IPR000489">
    <property type="entry name" value="Pterin-binding_dom"/>
</dbReference>
<dbReference type="EMBL" id="FTOQ01000003">
    <property type="protein sequence ID" value="SIS79093.1"/>
    <property type="molecule type" value="Genomic_DNA"/>
</dbReference>
<proteinExistence type="inferred from homology"/>
<organism evidence="14 15">
    <name type="scientific">Roseivivax lentus</name>
    <dbReference type="NCBI Taxonomy" id="633194"/>
    <lineage>
        <taxon>Bacteria</taxon>
        <taxon>Pseudomonadati</taxon>
        <taxon>Pseudomonadota</taxon>
        <taxon>Alphaproteobacteria</taxon>
        <taxon>Rhodobacterales</taxon>
        <taxon>Roseobacteraceae</taxon>
        <taxon>Roseivivax</taxon>
    </lineage>
</organism>
<dbReference type="SUPFAM" id="SSF51717">
    <property type="entry name" value="Dihydropteroate synthetase-like"/>
    <property type="match status" value="1"/>
</dbReference>
<dbReference type="PROSITE" id="PS00792">
    <property type="entry name" value="DHPS_1"/>
    <property type="match status" value="1"/>
</dbReference>
<evidence type="ECO:0000256" key="11">
    <source>
        <dbReference type="ARBA" id="ARBA00030193"/>
    </source>
</evidence>
<name>A0A1N7LZ51_9RHOB</name>
<dbReference type="Gene3D" id="3.20.20.20">
    <property type="entry name" value="Dihydropteroate synthase-like"/>
    <property type="match status" value="1"/>
</dbReference>
<dbReference type="FunFam" id="3.20.20.20:FF:000006">
    <property type="entry name" value="Dihydropteroate synthase"/>
    <property type="match status" value="1"/>
</dbReference>
<keyword evidence="15" id="KW-1185">Reference proteome</keyword>
<dbReference type="CDD" id="cd00739">
    <property type="entry name" value="DHPS"/>
    <property type="match status" value="1"/>
</dbReference>
<evidence type="ECO:0000256" key="10">
    <source>
        <dbReference type="ARBA" id="ARBA00022909"/>
    </source>
</evidence>
<dbReference type="GO" id="GO:0005829">
    <property type="term" value="C:cytosol"/>
    <property type="evidence" value="ECO:0007669"/>
    <property type="project" value="TreeGrafter"/>
</dbReference>
<dbReference type="GO" id="GO:0046872">
    <property type="term" value="F:metal ion binding"/>
    <property type="evidence" value="ECO:0007669"/>
    <property type="project" value="UniProtKB-KW"/>
</dbReference>
<dbReference type="AlphaFoldDB" id="A0A1N7LZ51"/>
<dbReference type="InterPro" id="IPR011005">
    <property type="entry name" value="Dihydropteroate_synth-like_sf"/>
</dbReference>
<dbReference type="GO" id="GO:0004156">
    <property type="term" value="F:dihydropteroate synthase activity"/>
    <property type="evidence" value="ECO:0007669"/>
    <property type="project" value="UniProtKB-EC"/>
</dbReference>
<keyword evidence="9 12" id="KW-0460">Magnesium</keyword>
<dbReference type="Pfam" id="PF00809">
    <property type="entry name" value="Pterin_bind"/>
    <property type="match status" value="1"/>
</dbReference>
<evidence type="ECO:0000256" key="5">
    <source>
        <dbReference type="ARBA" id="ARBA00012458"/>
    </source>
</evidence>
<accession>A0A1N7LZ51</accession>
<dbReference type="PANTHER" id="PTHR20941:SF1">
    <property type="entry name" value="FOLIC ACID SYNTHESIS PROTEIN FOL1"/>
    <property type="match status" value="1"/>
</dbReference>
<dbReference type="STRING" id="633194.SAMN05421759_103298"/>
<evidence type="ECO:0000256" key="2">
    <source>
        <dbReference type="ARBA" id="ARBA00001946"/>
    </source>
</evidence>
<evidence type="ECO:0000256" key="3">
    <source>
        <dbReference type="ARBA" id="ARBA00004763"/>
    </source>
</evidence>
<dbReference type="Proteomes" id="UP000186684">
    <property type="component" value="Unassembled WGS sequence"/>
</dbReference>
<comment type="cofactor">
    <cofactor evidence="2 12">
        <name>Mg(2+)</name>
        <dbReference type="ChEBI" id="CHEBI:18420"/>
    </cofactor>
</comment>
<evidence type="ECO:0000256" key="12">
    <source>
        <dbReference type="RuleBase" id="RU361205"/>
    </source>
</evidence>
<dbReference type="RefSeq" id="WP_076446992.1">
    <property type="nucleotide sequence ID" value="NZ_FTOQ01000003.1"/>
</dbReference>
<feature type="domain" description="Pterin-binding" evidence="13">
    <location>
        <begin position="73"/>
        <end position="327"/>
    </location>
</feature>
<evidence type="ECO:0000256" key="8">
    <source>
        <dbReference type="ARBA" id="ARBA00022723"/>
    </source>
</evidence>
<protein>
    <recommendedName>
        <fullName evidence="6 12">Dihydropteroate synthase</fullName>
        <shortName evidence="12">DHPS</shortName>
        <ecNumber evidence="5 12">2.5.1.15</ecNumber>
    </recommendedName>
    <alternativeName>
        <fullName evidence="11 12">Dihydropteroate pyrophosphorylase</fullName>
    </alternativeName>
</protein>
<keyword evidence="7 12" id="KW-0808">Transferase</keyword>
<evidence type="ECO:0000313" key="15">
    <source>
        <dbReference type="Proteomes" id="UP000186684"/>
    </source>
</evidence>
<dbReference type="GO" id="GO:0046654">
    <property type="term" value="P:tetrahydrofolate biosynthetic process"/>
    <property type="evidence" value="ECO:0007669"/>
    <property type="project" value="UniProtKB-UniPathway"/>
</dbReference>
<dbReference type="PROSITE" id="PS50972">
    <property type="entry name" value="PTERIN_BINDING"/>
    <property type="match status" value="1"/>
</dbReference>
<comment type="pathway">
    <text evidence="3 12">Cofactor biosynthesis; tetrahydrofolate biosynthesis; 7,8-dihydrofolate from 2-amino-4-hydroxy-6-hydroxymethyl-7,8-dihydropteridine diphosphate and 4-aminobenzoate: step 1/2.</text>
</comment>
<sequence length="337" mass="35558">MHDACYRPILCDDPARPEGALRLAGGPLWFTHVARLTRGQAPERLPAEALPETCRAALTRPRAPIAGVTLERPRIMGILNATPDSFSDGGAFDRIDAARAHAAAMTDAGADFIDIGGESTRPGAQEIAPETEAARVLPLIRELSATGRPVVSVDTRKAGVARAALEAGARLLNDVSGLDFDAGMAPLAAERGAPICVMHSQGRPETMQDAPRYDDVTLDVYDHLAARIDRLTALGLPRDRIVIDPGIGFGKTVGHNLELLRNLAVFHGLGCPVLLGVSRKGFIGAISGETEARRRAPGSIAAALAGISQGAQILRVHDVAETAQALALWEAIRGQRA</sequence>
<keyword evidence="8 12" id="KW-0479">Metal-binding</keyword>
<evidence type="ECO:0000256" key="7">
    <source>
        <dbReference type="ARBA" id="ARBA00022679"/>
    </source>
</evidence>
<evidence type="ECO:0000313" key="14">
    <source>
        <dbReference type="EMBL" id="SIS79093.1"/>
    </source>
</evidence>
<evidence type="ECO:0000259" key="13">
    <source>
        <dbReference type="PROSITE" id="PS50972"/>
    </source>
</evidence>
<evidence type="ECO:0000256" key="9">
    <source>
        <dbReference type="ARBA" id="ARBA00022842"/>
    </source>
</evidence>
<dbReference type="NCBIfam" id="TIGR01496">
    <property type="entry name" value="DHPS"/>
    <property type="match status" value="1"/>
</dbReference>
<evidence type="ECO:0000256" key="6">
    <source>
        <dbReference type="ARBA" id="ARBA00016919"/>
    </source>
</evidence>
<dbReference type="InterPro" id="IPR006390">
    <property type="entry name" value="DHP_synth_dom"/>
</dbReference>
<dbReference type="OrthoDB" id="9811744at2"/>
<comment type="similarity">
    <text evidence="4 12">Belongs to the DHPS family.</text>
</comment>
<evidence type="ECO:0000256" key="4">
    <source>
        <dbReference type="ARBA" id="ARBA00009503"/>
    </source>
</evidence>